<dbReference type="Gene3D" id="3.40.80.10">
    <property type="entry name" value="Peptidoglycan recognition protein-like"/>
    <property type="match status" value="1"/>
</dbReference>
<dbReference type="InterPro" id="IPR015510">
    <property type="entry name" value="PGRP"/>
</dbReference>
<evidence type="ECO:0000256" key="2">
    <source>
        <dbReference type="SAM" id="MobiDB-lite"/>
    </source>
</evidence>
<feature type="domain" description="Peptidoglycan recognition protein family" evidence="4">
    <location>
        <begin position="84"/>
        <end position="208"/>
    </location>
</feature>
<accession>A0AAN0LMK6</accession>
<evidence type="ECO:0000259" key="4">
    <source>
        <dbReference type="SMART" id="SM00701"/>
    </source>
</evidence>
<feature type="domain" description="N-acetylmuramoyl-L-alanine amidase" evidence="3">
    <location>
        <begin position="85"/>
        <end position="220"/>
    </location>
</feature>
<dbReference type="EMBL" id="CP135176">
    <property type="protein sequence ID" value="WZS85529.1"/>
    <property type="molecule type" value="Genomic_DNA"/>
</dbReference>
<dbReference type="SMART" id="SM00644">
    <property type="entry name" value="Ami_2"/>
    <property type="match status" value="1"/>
</dbReference>
<feature type="compositionally biased region" description="Basic and acidic residues" evidence="2">
    <location>
        <begin position="41"/>
        <end position="55"/>
    </location>
</feature>
<dbReference type="CDD" id="cd06583">
    <property type="entry name" value="PGRP"/>
    <property type="match status" value="1"/>
</dbReference>
<dbReference type="SUPFAM" id="SSF55846">
    <property type="entry name" value="N-acetylmuramoyl-L-alanine amidase-like"/>
    <property type="match status" value="1"/>
</dbReference>
<dbReference type="GO" id="GO:0008745">
    <property type="term" value="F:N-acetylmuramoyl-L-alanine amidase activity"/>
    <property type="evidence" value="ECO:0007669"/>
    <property type="project" value="UniProtKB-EC"/>
</dbReference>
<dbReference type="Proteomes" id="UP001441914">
    <property type="component" value="Chromosome 1"/>
</dbReference>
<dbReference type="InterPro" id="IPR036505">
    <property type="entry name" value="Amidase/PGRP_sf"/>
</dbReference>
<dbReference type="PANTHER" id="PTHR11022:SF41">
    <property type="entry name" value="PEPTIDOGLYCAN-RECOGNITION PROTEIN LC-RELATED"/>
    <property type="match status" value="1"/>
</dbReference>
<evidence type="ECO:0000313" key="5">
    <source>
        <dbReference type="EMBL" id="WZS85529.1"/>
    </source>
</evidence>
<dbReference type="GO" id="GO:0008270">
    <property type="term" value="F:zinc ion binding"/>
    <property type="evidence" value="ECO:0007669"/>
    <property type="project" value="InterPro"/>
</dbReference>
<keyword evidence="5" id="KW-0378">Hydrolase</keyword>
<reference evidence="5 6" key="1">
    <citation type="journal article" date="2024" name="Elife">
        <title>Polysaccharide breakdown products drive degradation-dispersal cycles of foraging bacteria through changes in metabolism and motility.</title>
        <authorList>
            <person name="Stubbusch A.K."/>
            <person name="Keegstra J.M."/>
            <person name="Schwartzman J."/>
            <person name="Pontrelli S."/>
            <person name="Clerc E.E."/>
            <person name="Stocker R."/>
            <person name="Magnabosco C."/>
            <person name="Schubert O.T."/>
            <person name="Ackermann M."/>
            <person name="D'Souza G.G."/>
        </authorList>
    </citation>
    <scope>NUCLEOTIDE SEQUENCE [LARGE SCALE GENOMIC DNA]</scope>
    <source>
        <strain evidence="5 6">ZF270</strain>
    </source>
</reference>
<evidence type="ECO:0000256" key="1">
    <source>
        <dbReference type="ARBA" id="ARBA00007553"/>
    </source>
</evidence>
<dbReference type="PANTHER" id="PTHR11022">
    <property type="entry name" value="PEPTIDOGLYCAN RECOGNITION PROTEIN"/>
    <property type="match status" value="1"/>
</dbReference>
<name>A0AAN0LMK6_9VIBR</name>
<sequence length="225" mass="24813">MSNTPPATDRVPHQPLEASVLPERAGSQELVGSQEPAGTNKRIDSQEQTCSRDQEGSEEQASKVKLIPSLDPCLPSASYSFSLVSVLLRLPHCPPYSFITVHCSATPPEQDVNVAEIRRWHKEKGWRDVGYHFVIRRSGDVELGRPLSQTGAHVKGHNKSNIGICIVGGCNTELQPEDNFTLSQRKALFGLVAALQEQFLISDENVKGHKDWGVNKACPVVRLRE</sequence>
<protein>
    <submittedName>
        <fullName evidence="5">N-acetylmuramoyl-L-alanine amidase</fullName>
        <ecNumber evidence="5">3.5.1.28</ecNumber>
    </submittedName>
</protein>
<dbReference type="InterPro" id="IPR006619">
    <property type="entry name" value="PGRP_domain_met/bac"/>
</dbReference>
<dbReference type="SMART" id="SM00701">
    <property type="entry name" value="PGRP"/>
    <property type="match status" value="1"/>
</dbReference>
<evidence type="ECO:0000259" key="3">
    <source>
        <dbReference type="SMART" id="SM00644"/>
    </source>
</evidence>
<dbReference type="Pfam" id="PF01510">
    <property type="entry name" value="Amidase_2"/>
    <property type="match status" value="1"/>
</dbReference>
<evidence type="ECO:0000313" key="6">
    <source>
        <dbReference type="Proteomes" id="UP001441914"/>
    </source>
</evidence>
<feature type="region of interest" description="Disordered" evidence="2">
    <location>
        <begin position="1"/>
        <end position="61"/>
    </location>
</feature>
<dbReference type="RefSeq" id="WP_241797689.1">
    <property type="nucleotide sequence ID" value="NZ_AIDR02000027.1"/>
</dbReference>
<comment type="similarity">
    <text evidence="1">Belongs to the N-acetylmuramoyl-L-alanine amidase 2 family.</text>
</comment>
<gene>
    <name evidence="5" type="ORF">QYQ95_13965</name>
</gene>
<organism evidence="5 6">
    <name type="scientific">Vibrio cyclitrophicus ZF270</name>
    <dbReference type="NCBI Taxonomy" id="1136176"/>
    <lineage>
        <taxon>Bacteria</taxon>
        <taxon>Pseudomonadati</taxon>
        <taxon>Pseudomonadota</taxon>
        <taxon>Gammaproteobacteria</taxon>
        <taxon>Vibrionales</taxon>
        <taxon>Vibrionaceae</taxon>
        <taxon>Vibrio</taxon>
    </lineage>
</organism>
<keyword evidence="6" id="KW-1185">Reference proteome</keyword>
<dbReference type="InterPro" id="IPR002502">
    <property type="entry name" value="Amidase_domain"/>
</dbReference>
<dbReference type="EC" id="3.5.1.28" evidence="5"/>
<dbReference type="GO" id="GO:0009253">
    <property type="term" value="P:peptidoglycan catabolic process"/>
    <property type="evidence" value="ECO:0007669"/>
    <property type="project" value="InterPro"/>
</dbReference>
<proteinExistence type="inferred from homology"/>
<dbReference type="AlphaFoldDB" id="A0AAN0LMK6"/>